<organism evidence="1 2">
    <name type="scientific">Emticicia oligotrophica (strain DSM 17448 / CIP 109782 / MTCC 6937 / GPTSA100-15)</name>
    <dbReference type="NCBI Taxonomy" id="929562"/>
    <lineage>
        <taxon>Bacteria</taxon>
        <taxon>Pseudomonadati</taxon>
        <taxon>Bacteroidota</taxon>
        <taxon>Cytophagia</taxon>
        <taxon>Cytophagales</taxon>
        <taxon>Leadbetterellaceae</taxon>
        <taxon>Emticicia</taxon>
    </lineage>
</organism>
<gene>
    <name evidence="1" type="ordered locus">Emtol_0517</name>
</gene>
<dbReference type="Proteomes" id="UP000002875">
    <property type="component" value="Chromosome"/>
</dbReference>
<dbReference type="RefSeq" id="WP_015027374.1">
    <property type="nucleotide sequence ID" value="NC_018748.1"/>
</dbReference>
<protein>
    <recommendedName>
        <fullName evidence="3">Tetratricopeptide repeat protein</fullName>
    </recommendedName>
</protein>
<reference evidence="1 2" key="1">
    <citation type="submission" date="2011-07" db="EMBL/GenBank/DDBJ databases">
        <title>The complete genome of chromosome of Emticicia oligotrophica DSM 17448.</title>
        <authorList>
            <consortium name="US DOE Joint Genome Institute (JGI-PGF)"/>
            <person name="Lucas S."/>
            <person name="Han J."/>
            <person name="Lapidus A."/>
            <person name="Bruce D."/>
            <person name="Goodwin L."/>
            <person name="Pitluck S."/>
            <person name="Peters L."/>
            <person name="Kyrpides N."/>
            <person name="Mavromatis K."/>
            <person name="Ivanova N."/>
            <person name="Ovchinnikova G."/>
            <person name="Teshima H."/>
            <person name="Detter J.C."/>
            <person name="Tapia R."/>
            <person name="Han C."/>
            <person name="Land M."/>
            <person name="Hauser L."/>
            <person name="Markowitz V."/>
            <person name="Cheng J.-F."/>
            <person name="Hugenholtz P."/>
            <person name="Woyke T."/>
            <person name="Wu D."/>
            <person name="Tindall B."/>
            <person name="Pomrenke H."/>
            <person name="Brambilla E."/>
            <person name="Klenk H.-P."/>
            <person name="Eisen J.A."/>
        </authorList>
    </citation>
    <scope>NUCLEOTIDE SEQUENCE [LARGE SCALE GENOMIC DNA]</scope>
    <source>
        <strain evidence="1 2">DSM 17448</strain>
    </source>
</reference>
<dbReference type="EMBL" id="CP002961">
    <property type="protein sequence ID" value="AFK01671.1"/>
    <property type="molecule type" value="Genomic_DNA"/>
</dbReference>
<name>A0ABM5MX09_EMTOG</name>
<evidence type="ECO:0008006" key="3">
    <source>
        <dbReference type="Google" id="ProtNLM"/>
    </source>
</evidence>
<proteinExistence type="predicted"/>
<evidence type="ECO:0000313" key="2">
    <source>
        <dbReference type="Proteomes" id="UP000002875"/>
    </source>
</evidence>
<accession>A0ABM5MX09</accession>
<sequence length="385" mass="45950">MALKKILSLIIPILLIQITSFTQEINSDFIANAIKKAVQNDPKRHLKEKFDNILPFNVYYNLKEREEFSDTELKKYLGDLWVLKYQYKISGDKTLLKPILLKSLAINESIYDFDNKNDYVINYLKEMPEDSVFFESFLPIIITWSRSVNDLGFQTFVNMPLKSSKNKYYRDMITYRRFLQSIEKVYLSDFCKKKWNELRKLDLDIESNADLFGRLTSLENDKIYELLEDYDTYYNDECDDSLIKKYSNKLLALDKQKIIDVKITFFKELLNIYGVKNLPEKELEKYLITRLKWNVVSYMNNLAWNIYEKDKYTELSLQLVNTVLKIEEKPEYFDTKAHILNKLKQYDEAIQAEEKAILLCGKCENLENYNKAINTKFKKNIDYRF</sequence>
<keyword evidence="2" id="KW-1185">Reference proteome</keyword>
<evidence type="ECO:0000313" key="1">
    <source>
        <dbReference type="EMBL" id="AFK01671.1"/>
    </source>
</evidence>